<sequence>MHGQLAGHFGAGGGVGRILSQLGEEPVTVAGARQIGFGRRILPQTGRGRSPRQKRRIPQGGGAERIG</sequence>
<evidence type="ECO:0000313" key="2">
    <source>
        <dbReference type="EMBL" id="AII06097.1"/>
    </source>
</evidence>
<evidence type="ECO:0000256" key="1">
    <source>
        <dbReference type="SAM" id="MobiDB-lite"/>
    </source>
</evidence>
<name>A0A076ELL2_RHOOP</name>
<organism evidence="2 3">
    <name type="scientific">Rhodococcus opacus</name>
    <name type="common">Nocardia opaca</name>
    <dbReference type="NCBI Taxonomy" id="37919"/>
    <lineage>
        <taxon>Bacteria</taxon>
        <taxon>Bacillati</taxon>
        <taxon>Actinomycetota</taxon>
        <taxon>Actinomycetes</taxon>
        <taxon>Mycobacteriales</taxon>
        <taxon>Nocardiaceae</taxon>
        <taxon>Rhodococcus</taxon>
    </lineage>
</organism>
<dbReference type="AlphaFoldDB" id="A0A076ELL2"/>
<reference evidence="2 3" key="1">
    <citation type="submission" date="2014-07" db="EMBL/GenBank/DDBJ databases">
        <title>Genome Sequence of Rhodococcus opacus Strain R7, a Biodegrader of Mono- and Polycyclic Aromatic Hydrocarbons.</title>
        <authorList>
            <person name="Di Gennaro P."/>
            <person name="Zampolli J."/>
            <person name="Presti I."/>
            <person name="Cappelletti M."/>
            <person name="D'Ursi P."/>
            <person name="Orro A."/>
            <person name="Mezzelani A."/>
            <person name="Milanesi L."/>
        </authorList>
    </citation>
    <scope>NUCLEOTIDE SEQUENCE [LARGE SCALE GENOMIC DNA]</scope>
    <source>
        <strain evidence="2 3">R7</strain>
    </source>
</reference>
<dbReference type="Proteomes" id="UP000028488">
    <property type="component" value="Chromosome"/>
</dbReference>
<evidence type="ECO:0000313" key="3">
    <source>
        <dbReference type="Proteomes" id="UP000028488"/>
    </source>
</evidence>
<feature type="region of interest" description="Disordered" evidence="1">
    <location>
        <begin position="38"/>
        <end position="67"/>
    </location>
</feature>
<proteinExistence type="predicted"/>
<gene>
    <name evidence="2" type="ORF">EP51_16400</name>
</gene>
<accession>A0A076ELL2</accession>
<protein>
    <submittedName>
        <fullName evidence="2">Uncharacterized protein</fullName>
    </submittedName>
</protein>
<dbReference type="EMBL" id="CP008947">
    <property type="protein sequence ID" value="AII06097.1"/>
    <property type="molecule type" value="Genomic_DNA"/>
</dbReference>